<feature type="transmembrane region" description="Helical" evidence="5">
    <location>
        <begin position="32"/>
        <end position="53"/>
    </location>
</feature>
<evidence type="ECO:0000313" key="7">
    <source>
        <dbReference type="Proteomes" id="UP001235030"/>
    </source>
</evidence>
<reference evidence="6 7" key="1">
    <citation type="submission" date="2022-07" db="EMBL/GenBank/DDBJ databases">
        <title>Genome sequence of Terrisporobacter mayombei DSM6539.</title>
        <authorList>
            <person name="Boeer T."/>
            <person name="Bengelsdorf F.R."/>
            <person name="Daniel R."/>
            <person name="Poehlein A."/>
        </authorList>
    </citation>
    <scope>NUCLEOTIDE SEQUENCE [LARGE SCALE GENOMIC DNA]</scope>
    <source>
        <strain evidence="6 7">DSM 6539</strain>
    </source>
</reference>
<evidence type="ECO:0000256" key="1">
    <source>
        <dbReference type="ARBA" id="ARBA00004141"/>
    </source>
</evidence>
<feature type="transmembrane region" description="Helical" evidence="5">
    <location>
        <begin position="65"/>
        <end position="82"/>
    </location>
</feature>
<dbReference type="PANTHER" id="PTHR30249">
    <property type="entry name" value="PUTATIVE SEROTONIN TRANSPORTER"/>
    <property type="match status" value="1"/>
</dbReference>
<protein>
    <submittedName>
        <fullName evidence="6">Inner membrane protein YohK</fullName>
    </submittedName>
</protein>
<keyword evidence="4 5" id="KW-0472">Membrane</keyword>
<dbReference type="EMBL" id="CP101637">
    <property type="protein sequence ID" value="WMT82852.1"/>
    <property type="molecule type" value="Genomic_DNA"/>
</dbReference>
<dbReference type="Pfam" id="PF04172">
    <property type="entry name" value="LrgB"/>
    <property type="match status" value="1"/>
</dbReference>
<evidence type="ECO:0000256" key="4">
    <source>
        <dbReference type="ARBA" id="ARBA00023136"/>
    </source>
</evidence>
<sequence length="230" mass="24689">MEQILNTQLFGLVTILVFYNIGLFIQKKAKKPIFNGLLICIILIILFLKITNIPYENFKIGADTMNFMLGPVTVVLAVPLYRQFDLFKKHLKEILIGIVVGVVTSFIIITIIGKLTLTNNEIVYSILPKSITTPMGISLVNALGGVESITVVCIIATGIFGNILGDLVLKIGNIKHPVSKGIALGTAAHAMGTSKALEMGEIEGAMSSLSIGISGVLTVMLVPILMSFMG</sequence>
<evidence type="ECO:0000256" key="5">
    <source>
        <dbReference type="SAM" id="Phobius"/>
    </source>
</evidence>
<accession>A0ABY9Q4E6</accession>
<evidence type="ECO:0000313" key="6">
    <source>
        <dbReference type="EMBL" id="WMT82852.1"/>
    </source>
</evidence>
<keyword evidence="3 5" id="KW-1133">Transmembrane helix</keyword>
<proteinExistence type="predicted"/>
<feature type="transmembrane region" description="Helical" evidence="5">
    <location>
        <begin position="137"/>
        <end position="165"/>
    </location>
</feature>
<gene>
    <name evidence="6" type="primary">yohK</name>
    <name evidence="6" type="ORF">TEMA_33470</name>
</gene>
<name>A0ABY9Q4E6_9FIRM</name>
<comment type="subcellular location">
    <subcellularLocation>
        <location evidence="1">Membrane</location>
        <topology evidence="1">Multi-pass membrane protein</topology>
    </subcellularLocation>
</comment>
<feature type="transmembrane region" description="Helical" evidence="5">
    <location>
        <begin position="209"/>
        <end position="229"/>
    </location>
</feature>
<keyword evidence="7" id="KW-1185">Reference proteome</keyword>
<evidence type="ECO:0000256" key="3">
    <source>
        <dbReference type="ARBA" id="ARBA00022989"/>
    </source>
</evidence>
<dbReference type="PANTHER" id="PTHR30249:SF0">
    <property type="entry name" value="PLASTIDAL GLYCOLATE_GLYCERATE TRANSLOCATOR 1, CHLOROPLASTIC"/>
    <property type="match status" value="1"/>
</dbReference>
<feature type="transmembrane region" description="Helical" evidence="5">
    <location>
        <begin position="94"/>
        <end position="117"/>
    </location>
</feature>
<dbReference type="Proteomes" id="UP001235030">
    <property type="component" value="Chromosome"/>
</dbReference>
<dbReference type="InterPro" id="IPR007300">
    <property type="entry name" value="CidB/LrgB"/>
</dbReference>
<keyword evidence="2 5" id="KW-0812">Transmembrane</keyword>
<organism evidence="6 7">
    <name type="scientific">Terrisporobacter mayombei</name>
    <dbReference type="NCBI Taxonomy" id="1541"/>
    <lineage>
        <taxon>Bacteria</taxon>
        <taxon>Bacillati</taxon>
        <taxon>Bacillota</taxon>
        <taxon>Clostridia</taxon>
        <taxon>Peptostreptococcales</taxon>
        <taxon>Peptostreptococcaceae</taxon>
        <taxon>Terrisporobacter</taxon>
    </lineage>
</organism>
<feature type="transmembrane region" description="Helical" evidence="5">
    <location>
        <begin position="6"/>
        <end position="25"/>
    </location>
</feature>
<dbReference type="RefSeq" id="WP_228105409.1">
    <property type="nucleotide sequence ID" value="NZ_CP101637.1"/>
</dbReference>
<evidence type="ECO:0000256" key="2">
    <source>
        <dbReference type="ARBA" id="ARBA00022692"/>
    </source>
</evidence>